<evidence type="ECO:0000256" key="3">
    <source>
        <dbReference type="ARBA" id="ARBA00023295"/>
    </source>
</evidence>
<gene>
    <name evidence="7" type="ORF">GO816_13450</name>
</gene>
<dbReference type="PROSITE" id="PS01182">
    <property type="entry name" value="GLYCOSYL_HYDROL_F35"/>
    <property type="match status" value="1"/>
</dbReference>
<sequence length="839" mass="94181">MSSNMKSSSFLRELSPVKIISKKLLVKLLGLWAGILLAAVSAYSQTLYTADISKTQTPVISGHLKLGTHVDANGRSVDANSLYFVKDGKPWYPVMGEFHFSRYPRDKWEEAILRMKANGIDVIATYIFWIYHEEEEGIFNWSNNHDVRYFIALCKKHNINVITRIGPWCHGEVRNGGFPEWIVKRGNMRKNNAEYLASVQKLYNAIAEQLKGLYFKDGGPIVGTQIENEFRFNNPAGLEHMFTLKQMAIKAGIDVPFYTATGWPGSNLKQDELIPVWGAYPEAPWDKRTTQLPLSENYTFSTLRNDPAIGSDLLGKHEEDATAYAGYRYPYATAEMGGGIQITYHRRPIIEPVDVAALAYTKIGAGANLMGYYMFHGGHNEIGKLTTLQESKATNYPNDYPILNYDFQAPLGEFGQIRPSYYDFKTLHMFLNSFGEQLVQYYPSFADKKAEGAADSTTLRFAVRSKGESGFLFISNYQRQLRLKDHNGIQFKLKLSNDHHITFPEKPIDVKTGTLAILPFNMAIESCKLKYATVQPLCIIKGKTPTYVFFAPDGIRPEYVFSKAGIASLVTNQAKINSISDTYQVNELKPGTGSIITIKMKDGKQANIITLTNRQALNSWKGYAFGNEHLCISEQNVIFANGKVKMQSPGNNQFSISVFPVVSNYPALGFKKQNDGIFTRFSKTLPAKKVAVKVAEVSDLVMYESKGIKLPEDDRNSKNTAASPGPQYQTNFTPVERAKYWVLKVPPMAGNALLDIDFRGDTGAAYINGKLVADDFYFGKTMQMLINKSSNESNILLQVVPLTNERQIYFEKGIKELLQNDTAPVLKNVKVIPEYVVEL</sequence>
<evidence type="ECO:0000256" key="1">
    <source>
        <dbReference type="ARBA" id="ARBA00009809"/>
    </source>
</evidence>
<reference evidence="7 8" key="1">
    <citation type="submission" date="2019-12" db="EMBL/GenBank/DDBJ databases">
        <title>Mucilaginibacter sp. HME9299 genome sequencing and assembly.</title>
        <authorList>
            <person name="Kang H."/>
            <person name="Kim H."/>
            <person name="Joh K."/>
        </authorList>
    </citation>
    <scope>NUCLEOTIDE SEQUENCE [LARGE SCALE GENOMIC DNA]</scope>
    <source>
        <strain evidence="7 8">HME9299</strain>
    </source>
</reference>
<dbReference type="Gene3D" id="3.20.20.80">
    <property type="entry name" value="Glycosidases"/>
    <property type="match status" value="1"/>
</dbReference>
<dbReference type="InterPro" id="IPR017853">
    <property type="entry name" value="GH"/>
</dbReference>
<keyword evidence="3 4" id="KW-0326">Glycosidase</keyword>
<dbReference type="Proteomes" id="UP000434850">
    <property type="component" value="Unassembled WGS sequence"/>
</dbReference>
<dbReference type="InterPro" id="IPR031330">
    <property type="entry name" value="Gly_Hdrlase_35_cat"/>
</dbReference>
<dbReference type="SUPFAM" id="SSF51445">
    <property type="entry name" value="(Trans)glycosidases"/>
    <property type="match status" value="1"/>
</dbReference>
<evidence type="ECO:0000256" key="2">
    <source>
        <dbReference type="ARBA" id="ARBA00022801"/>
    </source>
</evidence>
<evidence type="ECO:0000313" key="7">
    <source>
        <dbReference type="EMBL" id="MVN92136.1"/>
    </source>
</evidence>
<keyword evidence="2 4" id="KW-0378">Hydrolase</keyword>
<dbReference type="Pfam" id="PF01301">
    <property type="entry name" value="Glyco_hydro_35"/>
    <property type="match status" value="1"/>
</dbReference>
<dbReference type="InterPro" id="IPR019801">
    <property type="entry name" value="Glyco_hydro_35_CS"/>
</dbReference>
<proteinExistence type="inferred from homology"/>
<name>A0A6I4IEY5_9SPHI</name>
<protein>
    <recommendedName>
        <fullName evidence="4">Beta-galactosidase</fullName>
        <ecNumber evidence="4">3.2.1.23</ecNumber>
    </recommendedName>
</protein>
<accession>A0A6I4IEY5</accession>
<dbReference type="GO" id="GO:0004565">
    <property type="term" value="F:beta-galactosidase activity"/>
    <property type="evidence" value="ECO:0007669"/>
    <property type="project" value="UniProtKB-EC"/>
</dbReference>
<dbReference type="PANTHER" id="PTHR23421">
    <property type="entry name" value="BETA-GALACTOSIDASE RELATED"/>
    <property type="match status" value="1"/>
</dbReference>
<organism evidence="7 8">
    <name type="scientific">Mucilaginibacter aquatilis</name>
    <dbReference type="NCBI Taxonomy" id="1517760"/>
    <lineage>
        <taxon>Bacteria</taxon>
        <taxon>Pseudomonadati</taxon>
        <taxon>Bacteroidota</taxon>
        <taxon>Sphingobacteriia</taxon>
        <taxon>Sphingobacteriales</taxon>
        <taxon>Sphingobacteriaceae</taxon>
        <taxon>Mucilaginibacter</taxon>
    </lineage>
</organism>
<dbReference type="GO" id="GO:0005975">
    <property type="term" value="P:carbohydrate metabolic process"/>
    <property type="evidence" value="ECO:0007669"/>
    <property type="project" value="InterPro"/>
</dbReference>
<feature type="domain" description="Glycoside hydrolase 35 catalytic" evidence="6">
    <location>
        <begin position="84"/>
        <end position="428"/>
    </location>
</feature>
<evidence type="ECO:0000313" key="8">
    <source>
        <dbReference type="Proteomes" id="UP000434850"/>
    </source>
</evidence>
<evidence type="ECO:0000259" key="6">
    <source>
        <dbReference type="Pfam" id="PF01301"/>
    </source>
</evidence>
<dbReference type="EMBL" id="WQLA01000005">
    <property type="protein sequence ID" value="MVN92136.1"/>
    <property type="molecule type" value="Genomic_DNA"/>
</dbReference>
<evidence type="ECO:0000256" key="4">
    <source>
        <dbReference type="RuleBase" id="RU000675"/>
    </source>
</evidence>
<dbReference type="OrthoDB" id="703126at2"/>
<comment type="caution">
    <text evidence="7">The sequence shown here is derived from an EMBL/GenBank/DDBJ whole genome shotgun (WGS) entry which is preliminary data.</text>
</comment>
<dbReference type="PRINTS" id="PR00742">
    <property type="entry name" value="GLHYDRLASE35"/>
</dbReference>
<dbReference type="AlphaFoldDB" id="A0A6I4IEY5"/>
<evidence type="ECO:0000256" key="5">
    <source>
        <dbReference type="RuleBase" id="RU003679"/>
    </source>
</evidence>
<keyword evidence="8" id="KW-1185">Reference proteome</keyword>
<dbReference type="InterPro" id="IPR001944">
    <property type="entry name" value="Glycoside_Hdrlase_35"/>
</dbReference>
<comment type="similarity">
    <text evidence="1 5">Belongs to the glycosyl hydrolase 35 family.</text>
</comment>
<comment type="catalytic activity">
    <reaction evidence="4">
        <text>Hydrolysis of terminal non-reducing beta-D-galactose residues in beta-D-galactosides.</text>
        <dbReference type="EC" id="3.2.1.23"/>
    </reaction>
</comment>
<dbReference type="EC" id="3.2.1.23" evidence="4"/>